<feature type="binding site" evidence="12">
    <location>
        <begin position="24"/>
        <end position="31"/>
    </location>
    <ligand>
        <name>ATP</name>
        <dbReference type="ChEBI" id="CHEBI:30616"/>
    </ligand>
</feature>
<evidence type="ECO:0000259" key="13">
    <source>
        <dbReference type="PROSITE" id="PS51198"/>
    </source>
</evidence>
<evidence type="ECO:0000256" key="7">
    <source>
        <dbReference type="ARBA" id="ARBA00023235"/>
    </source>
</evidence>
<keyword evidence="6 12" id="KW-0067">ATP-binding</keyword>
<dbReference type="SUPFAM" id="SSF53098">
    <property type="entry name" value="Ribonuclease H-like"/>
    <property type="match status" value="1"/>
</dbReference>
<evidence type="ECO:0000256" key="5">
    <source>
        <dbReference type="ARBA" id="ARBA00022839"/>
    </source>
</evidence>
<keyword evidence="2 12" id="KW-0547">Nucleotide-binding</keyword>
<dbReference type="EMBL" id="RAXZ01000002">
    <property type="protein sequence ID" value="RKG55145.1"/>
    <property type="molecule type" value="Genomic_DNA"/>
</dbReference>
<dbReference type="SUPFAM" id="SSF52540">
    <property type="entry name" value="P-loop containing nucleoside triphosphate hydrolases"/>
    <property type="match status" value="1"/>
</dbReference>
<dbReference type="Proteomes" id="UP000281084">
    <property type="component" value="Unassembled WGS sequence"/>
</dbReference>
<evidence type="ECO:0000313" key="15">
    <source>
        <dbReference type="Proteomes" id="UP000281084"/>
    </source>
</evidence>
<keyword evidence="3 12" id="KW-0378">Hydrolase</keyword>
<evidence type="ECO:0000256" key="1">
    <source>
        <dbReference type="ARBA" id="ARBA00022722"/>
    </source>
</evidence>
<comment type="catalytic activity">
    <reaction evidence="11">
        <text>ATP + H2O = ADP + phosphate + H(+)</text>
        <dbReference type="Rhea" id="RHEA:13065"/>
        <dbReference type="ChEBI" id="CHEBI:15377"/>
        <dbReference type="ChEBI" id="CHEBI:15378"/>
        <dbReference type="ChEBI" id="CHEBI:30616"/>
        <dbReference type="ChEBI" id="CHEBI:43474"/>
        <dbReference type="ChEBI" id="CHEBI:456216"/>
        <dbReference type="EC" id="5.6.2.4"/>
    </reaction>
</comment>
<reference evidence="14 15" key="1">
    <citation type="submission" date="2018-09" db="EMBL/GenBank/DDBJ databases">
        <title>The draft genome of Acinetobacter spp. strains.</title>
        <authorList>
            <person name="Qin J."/>
            <person name="Feng Y."/>
            <person name="Zong Z."/>
        </authorList>
    </citation>
    <scope>NUCLEOTIDE SEQUENCE [LARGE SCALE GENOMIC DNA]</scope>
    <source>
        <strain evidence="14 15">WCHAc060002</strain>
    </source>
</reference>
<dbReference type="InterPro" id="IPR012337">
    <property type="entry name" value="RNaseH-like_sf"/>
</dbReference>
<dbReference type="Gene3D" id="3.30.420.10">
    <property type="entry name" value="Ribonuclease H-like superfamily/Ribonuclease H"/>
    <property type="match status" value="1"/>
</dbReference>
<keyword evidence="7" id="KW-0413">Isomerase</keyword>
<evidence type="ECO:0000256" key="3">
    <source>
        <dbReference type="ARBA" id="ARBA00022801"/>
    </source>
</evidence>
<evidence type="ECO:0000313" key="14">
    <source>
        <dbReference type="EMBL" id="RKG55145.1"/>
    </source>
</evidence>
<dbReference type="GO" id="GO:0016887">
    <property type="term" value="F:ATP hydrolysis activity"/>
    <property type="evidence" value="ECO:0007669"/>
    <property type="project" value="RHEA"/>
</dbReference>
<dbReference type="Pfam" id="PF00929">
    <property type="entry name" value="RNase_T"/>
    <property type="match status" value="1"/>
</dbReference>
<dbReference type="InterPro" id="IPR036397">
    <property type="entry name" value="RNaseH_sf"/>
</dbReference>
<evidence type="ECO:0000256" key="9">
    <source>
        <dbReference type="ARBA" id="ARBA00034808"/>
    </source>
</evidence>
<dbReference type="PROSITE" id="PS51198">
    <property type="entry name" value="UVRD_HELICASE_ATP_BIND"/>
    <property type="match status" value="1"/>
</dbReference>
<gene>
    <name evidence="14" type="ORF">D7V64_02155</name>
</gene>
<dbReference type="GO" id="GO:0043138">
    <property type="term" value="F:3'-5' DNA helicase activity"/>
    <property type="evidence" value="ECO:0007669"/>
    <property type="project" value="UniProtKB-EC"/>
</dbReference>
<evidence type="ECO:0000256" key="11">
    <source>
        <dbReference type="ARBA" id="ARBA00048988"/>
    </source>
</evidence>
<dbReference type="CDD" id="cd06127">
    <property type="entry name" value="DEDDh"/>
    <property type="match status" value="1"/>
</dbReference>
<organism evidence="14 15">
    <name type="scientific">Acinetobacter cumulans</name>
    <dbReference type="NCBI Taxonomy" id="2136182"/>
    <lineage>
        <taxon>Bacteria</taxon>
        <taxon>Pseudomonadati</taxon>
        <taxon>Pseudomonadota</taxon>
        <taxon>Gammaproteobacteria</taxon>
        <taxon>Moraxellales</taxon>
        <taxon>Moraxellaceae</taxon>
        <taxon>Acinetobacter</taxon>
    </lineage>
</organism>
<dbReference type="Gene3D" id="1.10.486.10">
    <property type="entry name" value="PCRA, domain 4"/>
    <property type="match status" value="1"/>
</dbReference>
<dbReference type="PANTHER" id="PTHR11070:SF2">
    <property type="entry name" value="ATP-DEPENDENT DNA HELICASE SRS2"/>
    <property type="match status" value="1"/>
</dbReference>
<sequence>MMLQFNADQLKVIQLREGYHACLAPAGSGKTEVLTERIVQALARNVKADDILCLTFTNRAGLNMREKVTARLAKNFPQLFIGNLHAFCFKLLMKHYDSQHRDLINEEMQKRLIRQALEQLNALLIQPHHEVLAQLQHCLARYELKANALDGFDPQALNYFHYSIFKNEDPYAIWNMEAIRNLCLPLISEARHFLKSEQKSYIRSRLRTLDQNIPDHCVKYAFVLALYLNEAYQALKKYYHFYDYDDLIIDALVLQNQPKAKRYGWIQIDEVQDLSPLHWLLVDHLTAKDAHILILGDVNQSIYRFQGASVELTQERLGQNVHVLEENYRSPDNLVQLSNQYMTSSLDPAYKITARAHKKAHPRALLHLHREFDTEHTADLIQHIRKLNQKDESTAVLLSTNRQADAFSDQLNQQELRHFFVAQNDLLSREFYLDFMAFVSALKDPENRLAWARLLWRFGNIQHYKPTHLKETEAQFAAIQLVHELREHGCWLNNFINISDCYQHQQQCLIQHIQNNRFAYFDTETTGLDLTLNDIVQIAAVTQDQELNLYCLSDQDLSESYKIHGIDASVLAKHGLDAKQQLHTFMQFSHYKALIAHNLKFDQAMLTENLKRYAPELSDIFFSQHKFCTLELTRQLFPNLDSYKLGHLLAHFKLEGENSHNALDDVKAGRALLNPLLAKIQQNETALSAYITQAEKCLNAFNKNFSPLWNLAQYSIRRNGDFKIQQLFKLYTHYMQAFNPQLYEAHIDTSIEQLRVKLLNHANYHFEHIHNPYQYFDEAIPFYQTAKESDLITPNDQLIVSTIHRSKGLEFDHVILPDLTHQNFPGYMVVKKQNSESPLHQSEGHQLYKEQKRLLYVAITRAKQSLTIGSYNLKSIEQSWYTPRHYKITSFMHKHQANFESI</sequence>
<evidence type="ECO:0000256" key="4">
    <source>
        <dbReference type="ARBA" id="ARBA00022806"/>
    </source>
</evidence>
<dbReference type="Pfam" id="PF13361">
    <property type="entry name" value="UvrD_C"/>
    <property type="match status" value="1"/>
</dbReference>
<dbReference type="EC" id="5.6.2.4" evidence="9"/>
<keyword evidence="1" id="KW-0540">Nuclease</keyword>
<dbReference type="GO" id="GO:0000725">
    <property type="term" value="P:recombinational repair"/>
    <property type="evidence" value="ECO:0007669"/>
    <property type="project" value="TreeGrafter"/>
</dbReference>
<keyword evidence="4 12" id="KW-0347">Helicase</keyword>
<dbReference type="Pfam" id="PF00580">
    <property type="entry name" value="UvrD-helicase"/>
    <property type="match status" value="1"/>
</dbReference>
<name>A0A3A8G8D5_9GAMM</name>
<comment type="caution">
    <text evidence="14">The sequence shown here is derived from an EMBL/GenBank/DDBJ whole genome shotgun (WGS) entry which is preliminary data.</text>
</comment>
<dbReference type="GO" id="GO:0003677">
    <property type="term" value="F:DNA binding"/>
    <property type="evidence" value="ECO:0007669"/>
    <property type="project" value="InterPro"/>
</dbReference>
<evidence type="ECO:0000256" key="2">
    <source>
        <dbReference type="ARBA" id="ARBA00022741"/>
    </source>
</evidence>
<evidence type="ECO:0000256" key="12">
    <source>
        <dbReference type="PROSITE-ProRule" id="PRU00560"/>
    </source>
</evidence>
<dbReference type="Gene3D" id="3.40.50.300">
    <property type="entry name" value="P-loop containing nucleotide triphosphate hydrolases"/>
    <property type="match status" value="4"/>
</dbReference>
<dbReference type="PANTHER" id="PTHR11070">
    <property type="entry name" value="UVRD / RECB / PCRA DNA HELICASE FAMILY MEMBER"/>
    <property type="match status" value="1"/>
</dbReference>
<dbReference type="InterPro" id="IPR027417">
    <property type="entry name" value="P-loop_NTPase"/>
</dbReference>
<dbReference type="GO" id="GO:0004527">
    <property type="term" value="F:exonuclease activity"/>
    <property type="evidence" value="ECO:0007669"/>
    <property type="project" value="UniProtKB-KW"/>
</dbReference>
<evidence type="ECO:0000256" key="8">
    <source>
        <dbReference type="ARBA" id="ARBA00034617"/>
    </source>
</evidence>
<dbReference type="SMART" id="SM00479">
    <property type="entry name" value="EXOIII"/>
    <property type="match status" value="1"/>
</dbReference>
<dbReference type="InterPro" id="IPR013520">
    <property type="entry name" value="Ribonucl_H"/>
</dbReference>
<accession>A0A3A8G8D5</accession>
<evidence type="ECO:0000256" key="6">
    <source>
        <dbReference type="ARBA" id="ARBA00022840"/>
    </source>
</evidence>
<evidence type="ECO:0000256" key="10">
    <source>
        <dbReference type="ARBA" id="ARBA00034923"/>
    </source>
</evidence>
<protein>
    <recommendedName>
        <fullName evidence="9">DNA 3'-5' helicase</fullName>
        <ecNumber evidence="9">5.6.2.4</ecNumber>
    </recommendedName>
    <alternativeName>
        <fullName evidence="10">DNA 3'-5' helicase II</fullName>
    </alternativeName>
</protein>
<feature type="domain" description="UvrD-like helicase ATP-binding" evidence="13">
    <location>
        <begin position="3"/>
        <end position="331"/>
    </location>
</feature>
<dbReference type="InterPro" id="IPR014016">
    <property type="entry name" value="UvrD-like_ATP-bd"/>
</dbReference>
<dbReference type="AlphaFoldDB" id="A0A3A8G8D5"/>
<dbReference type="RefSeq" id="WP_120366697.1">
    <property type="nucleotide sequence ID" value="NZ_RAXZ01000002.1"/>
</dbReference>
<comment type="catalytic activity">
    <reaction evidence="8">
        <text>Couples ATP hydrolysis with the unwinding of duplex DNA by translocating in the 3'-5' direction.</text>
        <dbReference type="EC" id="5.6.2.4"/>
    </reaction>
</comment>
<keyword evidence="5" id="KW-0269">Exonuclease</keyword>
<dbReference type="InterPro" id="IPR000212">
    <property type="entry name" value="DNA_helicase_UvrD/REP"/>
</dbReference>
<dbReference type="InterPro" id="IPR014017">
    <property type="entry name" value="DNA_helicase_UvrD-like_C"/>
</dbReference>
<proteinExistence type="predicted"/>
<dbReference type="GO" id="GO:0005524">
    <property type="term" value="F:ATP binding"/>
    <property type="evidence" value="ECO:0007669"/>
    <property type="project" value="UniProtKB-UniRule"/>
</dbReference>